<sequence>MELPITRPSMISYADQLNFNELLGELKSKEYNGFIRVTAGSEEGHILFKEGIQIAASYNNDSKIDAIKKIKSATDNSSTLIEVFDLRDSQVNYLMDINKKYLLNSGSEVNDVLDELKKTGHEDKEKIETLIPEKPEVIETPILEEKPEVIEAPLTEEKPEVTEATLPEEKPEISESPLLEQNESFLPKKPEINEDIQVEPEIQDSNEEVKNKLKSISEMKSNHVEDVRRKAQLKSVNTSISPTETDIGVERTDKSENEEIKTAELANESIDRAELMKKYGLKDVGEEEVENILESYKGGSLSDDDVEKIELTLMNKIKKSILSIPKIKGTEVMVFLDNTSELAGTINIITEYESKGFLSRFMGESKDLDNLKKQIINITQIEIKKSFRGYPEIVDNFKINVEVS</sequence>
<comment type="caution">
    <text evidence="2">The sequence shown here is derived from an EMBL/GenBank/DDBJ whole genome shotgun (WGS) entry which is preliminary data.</text>
</comment>
<gene>
    <name evidence="2" type="ORF">O3H35_07825</name>
    <name evidence="1" type="ORF">O3H54_02710</name>
</gene>
<keyword evidence="3" id="KW-1185">Reference proteome</keyword>
<dbReference type="RefSeq" id="WP_048080114.1">
    <property type="nucleotide sequence ID" value="NZ_JAPVER010000018.1"/>
</dbReference>
<evidence type="ECO:0000313" key="1">
    <source>
        <dbReference type="EMBL" id="MCZ3364785.1"/>
    </source>
</evidence>
<dbReference type="EMBL" id="JAPVES010000030">
    <property type="protein sequence ID" value="MCZ3372539.1"/>
    <property type="molecule type" value="Genomic_DNA"/>
</dbReference>
<dbReference type="EMBL" id="JAPVER010000018">
    <property type="protein sequence ID" value="MCZ3364785.1"/>
    <property type="molecule type" value="Genomic_DNA"/>
</dbReference>
<protein>
    <submittedName>
        <fullName evidence="2">DUF2226 domain-containing protein</fullName>
    </submittedName>
</protein>
<dbReference type="InterPro" id="IPR019249">
    <property type="entry name" value="DUF2226"/>
</dbReference>
<dbReference type="AlphaFoldDB" id="A0A9E5DKH7"/>
<dbReference type="Proteomes" id="UP001074446">
    <property type="component" value="Unassembled WGS sequence"/>
</dbReference>
<dbReference type="Pfam" id="PF09987">
    <property type="entry name" value="DUF2226"/>
    <property type="match status" value="1"/>
</dbReference>
<reference evidence="2" key="1">
    <citation type="submission" date="2022-12" db="EMBL/GenBank/DDBJ databases">
        <title>Reclassification of two methanogenic archaea species isolated from the Kolyma lowland permafrost.</title>
        <authorList>
            <person name="Trubitsyn V.E."/>
            <person name="Rivkina E.M."/>
            <person name="Shcherbakova V.A."/>
        </authorList>
    </citation>
    <scope>NUCLEOTIDE SEQUENCE</scope>
    <source>
        <strain evidence="1">M2</strain>
        <strain evidence="2">MK4</strain>
    </source>
</reference>
<proteinExistence type="predicted"/>
<dbReference type="Proteomes" id="UP001068021">
    <property type="component" value="Unassembled WGS sequence"/>
</dbReference>
<accession>A0A9E5DKH7</accession>
<evidence type="ECO:0000313" key="2">
    <source>
        <dbReference type="EMBL" id="MCZ3372539.1"/>
    </source>
</evidence>
<organism evidence="2">
    <name type="scientific">Methanobacterium veterum</name>
    <dbReference type="NCBI Taxonomy" id="408577"/>
    <lineage>
        <taxon>Archaea</taxon>
        <taxon>Methanobacteriati</taxon>
        <taxon>Methanobacteriota</taxon>
        <taxon>Methanomada group</taxon>
        <taxon>Methanobacteria</taxon>
        <taxon>Methanobacteriales</taxon>
        <taxon>Methanobacteriaceae</taxon>
        <taxon>Methanobacterium</taxon>
    </lineage>
</organism>
<name>A0A9E5DKH7_9EURY</name>
<evidence type="ECO:0000313" key="3">
    <source>
        <dbReference type="Proteomes" id="UP001068021"/>
    </source>
</evidence>